<dbReference type="Gramene" id="AUR62014150-RA">
    <property type="protein sequence ID" value="AUR62014150-RA:cds"/>
    <property type="gene ID" value="AUR62014150"/>
</dbReference>
<protein>
    <recommendedName>
        <fullName evidence="1">Reverse transcriptase zinc-binding domain-containing protein</fullName>
    </recommendedName>
</protein>
<dbReference type="InterPro" id="IPR026960">
    <property type="entry name" value="RVT-Znf"/>
</dbReference>
<dbReference type="EnsemblPlants" id="AUR62014150-RA">
    <property type="protein sequence ID" value="AUR62014150-RA:cds"/>
    <property type="gene ID" value="AUR62014150"/>
</dbReference>
<evidence type="ECO:0000313" key="2">
    <source>
        <dbReference type="EnsemblPlants" id="AUR62014150-RA:cds"/>
    </source>
</evidence>
<dbReference type="Pfam" id="PF13966">
    <property type="entry name" value="zf-RVT"/>
    <property type="match status" value="1"/>
</dbReference>
<reference evidence="2" key="1">
    <citation type="journal article" date="2017" name="Nature">
        <title>The genome of Chenopodium quinoa.</title>
        <authorList>
            <person name="Jarvis D.E."/>
            <person name="Ho Y.S."/>
            <person name="Lightfoot D.J."/>
            <person name="Schmoeckel S.M."/>
            <person name="Li B."/>
            <person name="Borm T.J.A."/>
            <person name="Ohyanagi H."/>
            <person name="Mineta K."/>
            <person name="Michell C.T."/>
            <person name="Saber N."/>
            <person name="Kharbatia N.M."/>
            <person name="Rupper R.R."/>
            <person name="Sharp A.R."/>
            <person name="Dally N."/>
            <person name="Boughton B.A."/>
            <person name="Woo Y.H."/>
            <person name="Gao G."/>
            <person name="Schijlen E.G.W.M."/>
            <person name="Guo X."/>
            <person name="Momin A.A."/>
            <person name="Negrao S."/>
            <person name="Al-Babili S."/>
            <person name="Gehring C."/>
            <person name="Roessner U."/>
            <person name="Jung C."/>
            <person name="Murphy K."/>
            <person name="Arold S.T."/>
            <person name="Gojobori T."/>
            <person name="van der Linden C.G."/>
            <person name="van Loo E.N."/>
            <person name="Jellen E.N."/>
            <person name="Maughan P.J."/>
            <person name="Tester M."/>
        </authorList>
    </citation>
    <scope>NUCLEOTIDE SEQUENCE [LARGE SCALE GENOMIC DNA]</scope>
    <source>
        <strain evidence="2">cv. PI 614886</strain>
    </source>
</reference>
<evidence type="ECO:0000259" key="1">
    <source>
        <dbReference type="Pfam" id="PF13966"/>
    </source>
</evidence>
<dbReference type="Proteomes" id="UP000596660">
    <property type="component" value="Unplaced"/>
</dbReference>
<feature type="domain" description="Reverse transcriptase zinc-binding" evidence="1">
    <location>
        <begin position="167"/>
        <end position="213"/>
    </location>
</feature>
<evidence type="ECO:0000313" key="3">
    <source>
        <dbReference type="Proteomes" id="UP000596660"/>
    </source>
</evidence>
<proteinExistence type="predicted"/>
<name>A0A803LJK3_CHEQI</name>
<accession>A0A803LJK3</accession>
<organism evidence="2 3">
    <name type="scientific">Chenopodium quinoa</name>
    <name type="common">Quinoa</name>
    <dbReference type="NCBI Taxonomy" id="63459"/>
    <lineage>
        <taxon>Eukaryota</taxon>
        <taxon>Viridiplantae</taxon>
        <taxon>Streptophyta</taxon>
        <taxon>Embryophyta</taxon>
        <taxon>Tracheophyta</taxon>
        <taxon>Spermatophyta</taxon>
        <taxon>Magnoliopsida</taxon>
        <taxon>eudicotyledons</taxon>
        <taxon>Gunneridae</taxon>
        <taxon>Pentapetalae</taxon>
        <taxon>Caryophyllales</taxon>
        <taxon>Chenopodiaceae</taxon>
        <taxon>Chenopodioideae</taxon>
        <taxon>Atripliceae</taxon>
        <taxon>Chenopodium</taxon>
    </lineage>
</organism>
<dbReference type="AlphaFoldDB" id="A0A803LJK3"/>
<sequence>MLDTVNYFERGKRSNLFRFEALWLSKKECGTVIEKAWMEGAGSAPHECIDLCARELKKWASKTFGDIKKRIRSLEKEQLEAQSSHIDAMMISNCDGEEDMLVRDLMSVEGREWDMDKIEPLFPVDLRPIILAIPLSNRVRNDVLLWKCSKDGLYTVRTGYWLAKMSSVKGNLAVRDRLVHRDILQDASCHICGGERETIIHLVLECIAAKEIWAPSEFQDCLVGAPRSSFADLWLWLVRKHKADVVASMVTLMWAAWRCRNLIIF</sequence>
<reference evidence="2" key="2">
    <citation type="submission" date="2021-03" db="UniProtKB">
        <authorList>
            <consortium name="EnsemblPlants"/>
        </authorList>
    </citation>
    <scope>IDENTIFICATION</scope>
</reference>
<keyword evidence="3" id="KW-1185">Reference proteome</keyword>